<dbReference type="Pfam" id="PF02536">
    <property type="entry name" value="mTERF"/>
    <property type="match status" value="1"/>
</dbReference>
<comment type="similarity">
    <text evidence="1">Belongs to the mTERF family.</text>
</comment>
<dbReference type="GO" id="GO:0003676">
    <property type="term" value="F:nucleic acid binding"/>
    <property type="evidence" value="ECO:0007669"/>
    <property type="project" value="InterPro"/>
</dbReference>
<evidence type="ECO:0000256" key="4">
    <source>
        <dbReference type="SAM" id="MobiDB-lite"/>
    </source>
</evidence>
<dbReference type="PANTHER" id="PTHR13068:SF46">
    <property type="entry name" value="OS03G0360600 PROTEIN"/>
    <property type="match status" value="1"/>
</dbReference>
<evidence type="ECO:0000313" key="5">
    <source>
        <dbReference type="EMBL" id="KAK3226971.1"/>
    </source>
</evidence>
<dbReference type="EMBL" id="JANJYJ010000002">
    <property type="protein sequence ID" value="KAK3226971.1"/>
    <property type="molecule type" value="Genomic_DNA"/>
</dbReference>
<keyword evidence="2" id="KW-0806">Transcription termination</keyword>
<gene>
    <name evidence="5" type="ORF">Dsin_006833</name>
</gene>
<dbReference type="SMART" id="SM00733">
    <property type="entry name" value="Mterf"/>
    <property type="match status" value="6"/>
</dbReference>
<dbReference type="InterPro" id="IPR003690">
    <property type="entry name" value="MTERF"/>
</dbReference>
<comment type="caution">
    <text evidence="5">The sequence shown here is derived from an EMBL/GenBank/DDBJ whole genome shotgun (WGS) entry which is preliminary data.</text>
</comment>
<keyword evidence="2" id="KW-0804">Transcription</keyword>
<evidence type="ECO:0000256" key="3">
    <source>
        <dbReference type="ARBA" id="ARBA00022946"/>
    </source>
</evidence>
<keyword evidence="3" id="KW-0809">Transit peptide</keyword>
<name>A0AAE0EFZ7_9ROSI</name>
<proteinExistence type="inferred from homology"/>
<dbReference type="Proteomes" id="UP001281410">
    <property type="component" value="Unassembled WGS sequence"/>
</dbReference>
<protein>
    <submittedName>
        <fullName evidence="5">Uncharacterized protein</fullName>
    </submittedName>
</protein>
<dbReference type="GO" id="GO:0006353">
    <property type="term" value="P:DNA-templated transcription termination"/>
    <property type="evidence" value="ECO:0007669"/>
    <property type="project" value="UniProtKB-KW"/>
</dbReference>
<reference evidence="5" key="1">
    <citation type="journal article" date="2023" name="Plant J.">
        <title>Genome sequences and population genomics provide insights into the demographic history, inbreeding, and mutation load of two 'living fossil' tree species of Dipteronia.</title>
        <authorList>
            <person name="Feng Y."/>
            <person name="Comes H.P."/>
            <person name="Chen J."/>
            <person name="Zhu S."/>
            <person name="Lu R."/>
            <person name="Zhang X."/>
            <person name="Li P."/>
            <person name="Qiu J."/>
            <person name="Olsen K.M."/>
            <person name="Qiu Y."/>
        </authorList>
    </citation>
    <scope>NUCLEOTIDE SEQUENCE</scope>
    <source>
        <strain evidence="5">NBL</strain>
    </source>
</reference>
<feature type="region of interest" description="Disordered" evidence="4">
    <location>
        <begin position="48"/>
        <end position="70"/>
    </location>
</feature>
<dbReference type="InterPro" id="IPR038538">
    <property type="entry name" value="MTERF_sf"/>
</dbReference>
<keyword evidence="2" id="KW-0805">Transcription regulation</keyword>
<organism evidence="5 6">
    <name type="scientific">Dipteronia sinensis</name>
    <dbReference type="NCBI Taxonomy" id="43782"/>
    <lineage>
        <taxon>Eukaryota</taxon>
        <taxon>Viridiplantae</taxon>
        <taxon>Streptophyta</taxon>
        <taxon>Embryophyta</taxon>
        <taxon>Tracheophyta</taxon>
        <taxon>Spermatophyta</taxon>
        <taxon>Magnoliopsida</taxon>
        <taxon>eudicotyledons</taxon>
        <taxon>Gunneridae</taxon>
        <taxon>Pentapetalae</taxon>
        <taxon>rosids</taxon>
        <taxon>malvids</taxon>
        <taxon>Sapindales</taxon>
        <taxon>Sapindaceae</taxon>
        <taxon>Hippocastanoideae</taxon>
        <taxon>Acereae</taxon>
        <taxon>Dipteronia</taxon>
    </lineage>
</organism>
<feature type="compositionally biased region" description="Pro residues" evidence="4">
    <location>
        <begin position="53"/>
        <end position="70"/>
    </location>
</feature>
<accession>A0AAE0EFZ7</accession>
<evidence type="ECO:0000256" key="1">
    <source>
        <dbReference type="ARBA" id="ARBA00007692"/>
    </source>
</evidence>
<sequence>MQDTLSYSFSLPKIHHDFPSLSRPRQLHFPTFSLKTITPLPPIIPPRITQIPSIPPPPPPSSSSPSPPPQLPSDFQDKMLYLDSIGIDFVSLINTHPPVISVPLTDIKSTVKLIYSMNFTTLEFHRIISMCPEILTCKRSDVIPVFTFLLREANVNFSDIKRVINRRPRLLVCSVKTRLRPTLYFLQNIGISEVNKHTYLLSCSVEDKLLPRIDYFKKIGFSQKETTTMFRKFPQLFNYSIKDNYEPKLNYFVVEMGRDLKELKKFPQYFSFSLENRIKTRHQSCVEKGVCFPLNVLLRTSDHQFRRRLDVCCNSSMPLTTSSLSRVNCYTHLF</sequence>
<dbReference type="FunFam" id="1.25.70.10:FF:000010">
    <property type="entry name" value="Transcription termination factor MTEF1, chloroplastic"/>
    <property type="match status" value="1"/>
</dbReference>
<dbReference type="AlphaFoldDB" id="A0AAE0EFZ7"/>
<dbReference type="Gene3D" id="1.25.70.10">
    <property type="entry name" value="Transcription termination factor 3, mitochondrial"/>
    <property type="match status" value="1"/>
</dbReference>
<keyword evidence="6" id="KW-1185">Reference proteome</keyword>
<evidence type="ECO:0000256" key="2">
    <source>
        <dbReference type="ARBA" id="ARBA00022472"/>
    </source>
</evidence>
<dbReference type="PANTHER" id="PTHR13068">
    <property type="entry name" value="CGI-12 PROTEIN-RELATED"/>
    <property type="match status" value="1"/>
</dbReference>
<evidence type="ECO:0000313" key="6">
    <source>
        <dbReference type="Proteomes" id="UP001281410"/>
    </source>
</evidence>